<dbReference type="GeneID" id="3872588"/>
<gene>
    <name evidence="2" type="ORF">NCU05055</name>
</gene>
<sequence>MSTHAIERKPVFLSSSEVPPPPPRSEKRVHFAAWTESEGGLSVIPPTIPPISIISSLRSPSPAPLQRPPTPTEYFDMPYPPDTFDPESDVLALNIPSTPLSPRPESNLAFRTTPTELDAEARARNKHIFAAATNLSNGLTQLEVRLGGVDLIPGLRQQASISRLDCQAFYNFLSPADKEQFFVEQIPIFAARVHALASRTEECNLRIPCVQVLDTRIGVGGGKDGKEMVTWERGEKDGPPSWRDMALGAGILGWVRRRRGIYAHPGREGRRAMEDGVGGRVRSEQVALWEDLPGGLKGFVERPEGSLNEDEDGDGDGETGGKVNGEGRRNGIGSKIKKPGFLTLWHEMLRRDDVVLKKKEELVKMMGEGRERMERGECRWCGERDAGPNGSGRPGGWLRRLRGR</sequence>
<accession>Q7RXC9</accession>
<organism evidence="2 3">
    <name type="scientific">Neurospora crassa (strain ATCC 24698 / 74-OR23-1A / CBS 708.71 / DSM 1257 / FGSC 987)</name>
    <dbReference type="NCBI Taxonomy" id="367110"/>
    <lineage>
        <taxon>Eukaryota</taxon>
        <taxon>Fungi</taxon>
        <taxon>Dikarya</taxon>
        <taxon>Ascomycota</taxon>
        <taxon>Pezizomycotina</taxon>
        <taxon>Sordariomycetes</taxon>
        <taxon>Sordariomycetidae</taxon>
        <taxon>Sordariales</taxon>
        <taxon>Sordariaceae</taxon>
        <taxon>Neurospora</taxon>
    </lineage>
</organism>
<feature type="region of interest" description="Disordered" evidence="1">
    <location>
        <begin position="1"/>
        <end position="28"/>
    </location>
</feature>
<protein>
    <submittedName>
        <fullName evidence="2">Uncharacterized protein</fullName>
    </submittedName>
</protein>
<evidence type="ECO:0000313" key="2">
    <source>
        <dbReference type="EMBL" id="EAA27193.1"/>
    </source>
</evidence>
<dbReference type="AlphaFoldDB" id="Q7RXC9"/>
<dbReference type="KEGG" id="ncr:NCU05055"/>
<dbReference type="InParanoid" id="Q7RXC9"/>
<proteinExistence type="predicted"/>
<feature type="region of interest" description="Disordered" evidence="1">
    <location>
        <begin position="299"/>
        <end position="333"/>
    </location>
</feature>
<evidence type="ECO:0000313" key="3">
    <source>
        <dbReference type="Proteomes" id="UP000001805"/>
    </source>
</evidence>
<reference evidence="2 3" key="1">
    <citation type="journal article" date="2003" name="Nature">
        <title>The genome sequence of the filamentous fungus Neurospora crassa.</title>
        <authorList>
            <person name="Galagan J.E."/>
            <person name="Calvo S.E."/>
            <person name="Borkovich K.A."/>
            <person name="Selker E.U."/>
            <person name="Read N.D."/>
            <person name="Jaffe D."/>
            <person name="FitzHugh W."/>
            <person name="Ma L.J."/>
            <person name="Smirnov S."/>
            <person name="Purcell S."/>
            <person name="Rehman B."/>
            <person name="Elkins T."/>
            <person name="Engels R."/>
            <person name="Wang S."/>
            <person name="Nielsen C.B."/>
            <person name="Butler J."/>
            <person name="Endrizzi M."/>
            <person name="Qui D."/>
            <person name="Ianakiev P."/>
            <person name="Bell-Pedersen D."/>
            <person name="Nelson M.A."/>
            <person name="Werner-Washburne M."/>
            <person name="Selitrennikoff C.P."/>
            <person name="Kinsey J.A."/>
            <person name="Braun E.L."/>
            <person name="Zelter A."/>
            <person name="Schulte U."/>
            <person name="Kothe G.O."/>
            <person name="Jedd G."/>
            <person name="Mewes W."/>
            <person name="Staben C."/>
            <person name="Marcotte E."/>
            <person name="Greenberg D."/>
            <person name="Roy A."/>
            <person name="Foley K."/>
            <person name="Naylor J."/>
            <person name="Stange-Thomann N."/>
            <person name="Barrett R."/>
            <person name="Gnerre S."/>
            <person name="Kamal M."/>
            <person name="Kamvysselis M."/>
            <person name="Mauceli E."/>
            <person name="Bielke C."/>
            <person name="Rudd S."/>
            <person name="Frishman D."/>
            <person name="Krystofova S."/>
            <person name="Rasmussen C."/>
            <person name="Metzenberg R.L."/>
            <person name="Perkins D.D."/>
            <person name="Kroken S."/>
            <person name="Cogoni C."/>
            <person name="Macino G."/>
            <person name="Catcheside D."/>
            <person name="Li W."/>
            <person name="Pratt R.J."/>
            <person name="Osmani S.A."/>
            <person name="DeSouza C.P."/>
            <person name="Glass L."/>
            <person name="Orbach M.J."/>
            <person name="Berglund J.A."/>
            <person name="Voelker R."/>
            <person name="Yarden O."/>
            <person name="Plamann M."/>
            <person name="Seiler S."/>
            <person name="Dunlap J."/>
            <person name="Radford A."/>
            <person name="Aramayo R."/>
            <person name="Natvig D.O."/>
            <person name="Alex L.A."/>
            <person name="Mannhaupt G."/>
            <person name="Ebbole D.J."/>
            <person name="Freitag M."/>
            <person name="Paulsen I."/>
            <person name="Sachs M.S."/>
            <person name="Lander E.S."/>
            <person name="Nusbaum C."/>
            <person name="Birren B."/>
        </authorList>
    </citation>
    <scope>NUCLEOTIDE SEQUENCE [LARGE SCALE GENOMIC DNA]</scope>
    <source>
        <strain evidence="3">ATCC 24698 / 74-OR23-1A / CBS 708.71 / DSM 1257 / FGSC 987</strain>
    </source>
</reference>
<dbReference type="RefSeq" id="XP_956429.1">
    <property type="nucleotide sequence ID" value="XM_951336.1"/>
</dbReference>
<dbReference type="EMBL" id="CM002241">
    <property type="protein sequence ID" value="EAA27193.1"/>
    <property type="molecule type" value="Genomic_DNA"/>
</dbReference>
<dbReference type="Proteomes" id="UP000001805">
    <property type="component" value="Chromosome 5, Linkage Group VI"/>
</dbReference>
<evidence type="ECO:0000256" key="1">
    <source>
        <dbReference type="SAM" id="MobiDB-lite"/>
    </source>
</evidence>
<feature type="compositionally biased region" description="Acidic residues" evidence="1">
    <location>
        <begin position="307"/>
        <end position="317"/>
    </location>
</feature>
<name>Q7RXC9_NEUCR</name>
<feature type="region of interest" description="Disordered" evidence="1">
    <location>
        <begin position="380"/>
        <end position="404"/>
    </location>
</feature>
<feature type="compositionally biased region" description="Basic and acidic residues" evidence="1">
    <location>
        <begin position="1"/>
        <end position="10"/>
    </location>
</feature>
<dbReference type="PaxDb" id="5141-EFNCRP00000001423"/>
<keyword evidence="3" id="KW-1185">Reference proteome</keyword>
<dbReference type="VEuPathDB" id="FungiDB:NCU05055"/>
<dbReference type="HOGENOM" id="CLU_702258_0_0_1"/>
<dbReference type="OrthoDB" id="10363394at2759"/>
<dbReference type="STRING" id="367110.Q7RXC9"/>